<comment type="caution">
    <text evidence="1">The sequence shown here is derived from an EMBL/GenBank/DDBJ whole genome shotgun (WGS) entry which is preliminary data.</text>
</comment>
<dbReference type="GO" id="GO:0160105">
    <property type="term" value="F:tRNA (adenine(22)-N1)-methyltransferase activity"/>
    <property type="evidence" value="ECO:0007669"/>
    <property type="project" value="UniProtKB-EC"/>
</dbReference>
<dbReference type="Gene3D" id="3.40.50.150">
    <property type="entry name" value="Vaccinia Virus protein VP39"/>
    <property type="match status" value="1"/>
</dbReference>
<dbReference type="PANTHER" id="PTHR38451">
    <property type="entry name" value="TRNA (ADENINE(22)-N(1))-METHYLTRANSFERASE"/>
    <property type="match status" value="1"/>
</dbReference>
<dbReference type="EMBL" id="SJPX01000005">
    <property type="protein sequence ID" value="TWU47882.1"/>
    <property type="molecule type" value="Genomic_DNA"/>
</dbReference>
<gene>
    <name evidence="1" type="primary">trmK</name>
    <name evidence="1" type="ORF">Poly59_47240</name>
</gene>
<dbReference type="Proteomes" id="UP000317977">
    <property type="component" value="Unassembled WGS sequence"/>
</dbReference>
<dbReference type="PANTHER" id="PTHR38451:SF1">
    <property type="entry name" value="TRNA (ADENINE(22)-N(1))-METHYLTRANSFERASE"/>
    <property type="match status" value="1"/>
</dbReference>
<dbReference type="OrthoDB" id="5881184at2"/>
<dbReference type="InterPro" id="IPR029063">
    <property type="entry name" value="SAM-dependent_MTases_sf"/>
</dbReference>
<sequence length="222" mass="24985">MPRLDDRLKAVASQIRCRVHADIGSDHAHLLKALLASGRIERGIAIENKPQPFRNSKATLAGYDADVRFADGFAGLAAGEADSVSICGMGGELMTSILDAHPDRVPEVVLLQPNRRPELLRRWGLRCRFDLVDEQVAIGHWAYPILRFSRRSSDTVGSRDVAYDGLDFEAAILFGPHLIRRWQSDFVDRLKDEATYLRKLDRLGEEPEQRLAAIERLMRVNT</sequence>
<keyword evidence="1" id="KW-0808">Transferase</keyword>
<dbReference type="RefSeq" id="WP_146536330.1">
    <property type="nucleotide sequence ID" value="NZ_SJPX01000005.1"/>
</dbReference>
<evidence type="ECO:0000313" key="1">
    <source>
        <dbReference type="EMBL" id="TWU47882.1"/>
    </source>
</evidence>
<dbReference type="InterPro" id="IPR006901">
    <property type="entry name" value="TrmK"/>
</dbReference>
<dbReference type="EC" id="2.1.1.217" evidence="1"/>
<evidence type="ECO:0000313" key="2">
    <source>
        <dbReference type="Proteomes" id="UP000317977"/>
    </source>
</evidence>
<protein>
    <submittedName>
        <fullName evidence="1">tRNA (Adenine(22)-N(1))-methyltransferase</fullName>
        <ecNumber evidence="1">2.1.1.217</ecNumber>
    </submittedName>
</protein>
<keyword evidence="1" id="KW-0489">Methyltransferase</keyword>
<name>A0A5C6EG14_9BACT</name>
<dbReference type="Pfam" id="PF04816">
    <property type="entry name" value="TrmK"/>
    <property type="match status" value="1"/>
</dbReference>
<keyword evidence="2" id="KW-1185">Reference proteome</keyword>
<organism evidence="1 2">
    <name type="scientific">Rubripirellula reticaptiva</name>
    <dbReference type="NCBI Taxonomy" id="2528013"/>
    <lineage>
        <taxon>Bacteria</taxon>
        <taxon>Pseudomonadati</taxon>
        <taxon>Planctomycetota</taxon>
        <taxon>Planctomycetia</taxon>
        <taxon>Pirellulales</taxon>
        <taxon>Pirellulaceae</taxon>
        <taxon>Rubripirellula</taxon>
    </lineage>
</organism>
<reference evidence="1 2" key="1">
    <citation type="submission" date="2019-02" db="EMBL/GenBank/DDBJ databases">
        <title>Deep-cultivation of Planctomycetes and their phenomic and genomic characterization uncovers novel biology.</title>
        <authorList>
            <person name="Wiegand S."/>
            <person name="Jogler M."/>
            <person name="Boedeker C."/>
            <person name="Pinto D."/>
            <person name="Vollmers J."/>
            <person name="Rivas-Marin E."/>
            <person name="Kohn T."/>
            <person name="Peeters S.H."/>
            <person name="Heuer A."/>
            <person name="Rast P."/>
            <person name="Oberbeckmann S."/>
            <person name="Bunk B."/>
            <person name="Jeske O."/>
            <person name="Meyerdierks A."/>
            <person name="Storesund J.E."/>
            <person name="Kallscheuer N."/>
            <person name="Luecker S."/>
            <person name="Lage O.M."/>
            <person name="Pohl T."/>
            <person name="Merkel B.J."/>
            <person name="Hornburger P."/>
            <person name="Mueller R.-W."/>
            <person name="Bruemmer F."/>
            <person name="Labrenz M."/>
            <person name="Spormann A.M."/>
            <person name="Op Den Camp H."/>
            <person name="Overmann J."/>
            <person name="Amann R."/>
            <person name="Jetten M.S.M."/>
            <person name="Mascher T."/>
            <person name="Medema M.H."/>
            <person name="Devos D.P."/>
            <person name="Kaster A.-K."/>
            <person name="Ovreas L."/>
            <person name="Rohde M."/>
            <person name="Galperin M.Y."/>
            <person name="Jogler C."/>
        </authorList>
    </citation>
    <scope>NUCLEOTIDE SEQUENCE [LARGE SCALE GENOMIC DNA]</scope>
    <source>
        <strain evidence="1 2">Poly59</strain>
    </source>
</reference>
<dbReference type="GO" id="GO:0032259">
    <property type="term" value="P:methylation"/>
    <property type="evidence" value="ECO:0007669"/>
    <property type="project" value="UniProtKB-KW"/>
</dbReference>
<proteinExistence type="predicted"/>
<accession>A0A5C6EG14</accession>
<dbReference type="AlphaFoldDB" id="A0A5C6EG14"/>